<gene>
    <name evidence="20" type="primary">CD6</name>
</gene>
<evidence type="ECO:0000256" key="10">
    <source>
        <dbReference type="ARBA" id="ARBA00023157"/>
    </source>
</evidence>
<dbReference type="SMART" id="SM00202">
    <property type="entry name" value="SR"/>
    <property type="match status" value="2"/>
</dbReference>
<dbReference type="RefSeq" id="XP_054828256.1">
    <property type="nucleotide sequence ID" value="XM_054972281.1"/>
</dbReference>
<evidence type="ECO:0000256" key="7">
    <source>
        <dbReference type="ARBA" id="ARBA00022889"/>
    </source>
</evidence>
<dbReference type="GO" id="GO:0031638">
    <property type="term" value="P:zymogen activation"/>
    <property type="evidence" value="ECO:0007669"/>
    <property type="project" value="TreeGrafter"/>
</dbReference>
<evidence type="ECO:0000256" key="1">
    <source>
        <dbReference type="ARBA" id="ARBA00004251"/>
    </source>
</evidence>
<dbReference type="CTD" id="923"/>
<feature type="transmembrane region" description="Helical" evidence="16">
    <location>
        <begin position="297"/>
        <end position="320"/>
    </location>
</feature>
<feature type="domain" description="SRCR" evidence="18">
    <location>
        <begin position="152"/>
        <end position="249"/>
    </location>
</feature>
<keyword evidence="9 16" id="KW-0472">Membrane</keyword>
<sequence length="512" mass="56551">MDLLDVFLMAFSLLVVRKVQAKPTEPSVSSSNFTTSSNSTTAKSEVQRLRLMDGGSRCSGRVEFEDDGIWGTVCDDNWDLTDANVVCQQLGCGWAIQALDASFFQKGTGPIHLDEVKCSGNESFLWDCPSEKNHDCGHKEDAGVVCSDHQEWRLSGGLDACAGRVEVYYKGIWNTVCDGSWYQQQADLLCRFLKCSSGALEPKVPFDHTLLGKMYYDCSGNESSLAQCLWRYNNSNLCDQSRAAGVICNGSQGLQTSTHSNRVTPTSVPSLPLLTISPFADLTRPEKSEDNTPSYQMLLILCIVLGLLLFLAVLTLIILLNKQRKHDTIAHAISSASLTAPVLMNHSMQVPGMTTGVSNDYRESLPKGEASAAMMTSHTEESDSDYEHYHFKDKPPVALSTFYNSLRHRAADTDFSPCNVPMPAMQEEGESMYPAPVSYVQKQSTVEGSTSTSSGDEEWYENIHKREQQDSLPRNEPSLEGLTTVSQPLVNCKARIDSSDSSDYDDMWSSEY</sequence>
<dbReference type="PRINTS" id="PR00258">
    <property type="entry name" value="SPERACTRCPTR"/>
</dbReference>
<dbReference type="InterPro" id="IPR001190">
    <property type="entry name" value="SRCR"/>
</dbReference>
<dbReference type="GO" id="GO:0004252">
    <property type="term" value="F:serine-type endopeptidase activity"/>
    <property type="evidence" value="ECO:0007669"/>
    <property type="project" value="TreeGrafter"/>
</dbReference>
<keyword evidence="11" id="KW-0325">Glycoprotein</keyword>
<comment type="subcellular location">
    <subcellularLocation>
        <location evidence="1">Cell membrane</location>
        <topology evidence="1">Single-pass type I membrane protein</topology>
    </subcellularLocation>
</comment>
<dbReference type="GO" id="GO:0007155">
    <property type="term" value="P:cell adhesion"/>
    <property type="evidence" value="ECO:0007669"/>
    <property type="project" value="UniProtKB-KW"/>
</dbReference>
<evidence type="ECO:0000256" key="8">
    <source>
        <dbReference type="ARBA" id="ARBA00022989"/>
    </source>
</evidence>
<evidence type="ECO:0000256" key="2">
    <source>
        <dbReference type="ARBA" id="ARBA00022475"/>
    </source>
</evidence>
<feature type="chain" id="PRO_5041673166" description="T-cell differentiation antigen CD6" evidence="17">
    <location>
        <begin position="22"/>
        <end position="512"/>
    </location>
</feature>
<reference evidence="20" key="1">
    <citation type="submission" date="2025-08" db="UniProtKB">
        <authorList>
            <consortium name="RefSeq"/>
        </authorList>
    </citation>
    <scope>IDENTIFICATION</scope>
    <source>
        <tissue evidence="20">Blood</tissue>
    </source>
</reference>
<evidence type="ECO:0000256" key="5">
    <source>
        <dbReference type="ARBA" id="ARBA00022729"/>
    </source>
</evidence>
<dbReference type="FunFam" id="3.10.250.10:FF:000010">
    <property type="entry name" value="T-cell differentiation antigen CD6"/>
    <property type="match status" value="1"/>
</dbReference>
<dbReference type="AlphaFoldDB" id="A0AA97KS38"/>
<comment type="caution">
    <text evidence="14">Lacks conserved residue(s) required for the propagation of feature annotation.</text>
</comment>
<dbReference type="PROSITE" id="PS50287">
    <property type="entry name" value="SRCR_2"/>
    <property type="match status" value="2"/>
</dbReference>
<feature type="region of interest" description="Disordered" evidence="15">
    <location>
        <begin position="466"/>
        <end position="485"/>
    </location>
</feature>
<evidence type="ECO:0000256" key="13">
    <source>
        <dbReference type="ARBA" id="ARBA00068813"/>
    </source>
</evidence>
<keyword evidence="10 14" id="KW-1015">Disulfide bond</keyword>
<evidence type="ECO:0000313" key="20">
    <source>
        <dbReference type="RefSeq" id="XP_054828256.1"/>
    </source>
</evidence>
<protein>
    <recommendedName>
        <fullName evidence="13">T-cell differentiation antigen CD6</fullName>
    </recommendedName>
</protein>
<name>A0AA97KS38_EUBMA</name>
<evidence type="ECO:0000256" key="17">
    <source>
        <dbReference type="SAM" id="SignalP"/>
    </source>
</evidence>
<evidence type="ECO:0000256" key="14">
    <source>
        <dbReference type="PROSITE-ProRule" id="PRU00196"/>
    </source>
</evidence>
<dbReference type="PANTHER" id="PTHR48071">
    <property type="entry name" value="SRCR DOMAIN-CONTAINING PROTEIN"/>
    <property type="match status" value="1"/>
</dbReference>
<dbReference type="GeneID" id="129324852"/>
<organism evidence="19 20">
    <name type="scientific">Eublepharis macularius</name>
    <name type="common">Leopard gecko</name>
    <name type="synonym">Cyrtodactylus macularius</name>
    <dbReference type="NCBI Taxonomy" id="481883"/>
    <lineage>
        <taxon>Eukaryota</taxon>
        <taxon>Metazoa</taxon>
        <taxon>Chordata</taxon>
        <taxon>Craniata</taxon>
        <taxon>Vertebrata</taxon>
        <taxon>Euteleostomi</taxon>
        <taxon>Lepidosauria</taxon>
        <taxon>Squamata</taxon>
        <taxon>Bifurcata</taxon>
        <taxon>Gekkota</taxon>
        <taxon>Eublepharidae</taxon>
        <taxon>Eublepharinae</taxon>
        <taxon>Eublepharis</taxon>
    </lineage>
</organism>
<comment type="function">
    <text evidence="12">Cell adhesion molecule that mediates cell-cell contacts and regulates T-cell responses via its interaction with ALCAM/CD166. Contributes to signaling cascades triggered by activation of the TCR/CD3 complex. Functions as a costimulatory molecule; promotes T-cell activation and proliferation. Contributes to the formation and maturation of the immunological synapse. Functions as a calcium-dependent pattern receptor that binds and aggregates both Gram-positive and Gram-negative bacteria. Binds both lipopolysaccharide (LPS) from Gram-negative bacteria and lipoteichoic acid from Gram-positive bacteria. LPS binding leads to the activation of signaling cascades and down-stream MAP kinases. Mediates activation of the inflammatory response and the secretion of pro-inflammatory cytokines in response to LPS.</text>
</comment>
<dbReference type="PROSITE" id="PS00420">
    <property type="entry name" value="SRCR_1"/>
    <property type="match status" value="1"/>
</dbReference>
<dbReference type="Gene3D" id="3.10.250.10">
    <property type="entry name" value="SRCR-like domain"/>
    <property type="match status" value="2"/>
</dbReference>
<evidence type="ECO:0000256" key="4">
    <source>
        <dbReference type="ARBA" id="ARBA00022692"/>
    </source>
</evidence>
<evidence type="ECO:0000259" key="18">
    <source>
        <dbReference type="PROSITE" id="PS50287"/>
    </source>
</evidence>
<dbReference type="FunFam" id="3.10.250.10:FF:000017">
    <property type="entry name" value="CD6 molecule"/>
    <property type="match status" value="1"/>
</dbReference>
<dbReference type="Pfam" id="PF00530">
    <property type="entry name" value="SRCR"/>
    <property type="match status" value="2"/>
</dbReference>
<dbReference type="Proteomes" id="UP001190640">
    <property type="component" value="Chromosome 2"/>
</dbReference>
<evidence type="ECO:0000256" key="12">
    <source>
        <dbReference type="ARBA" id="ARBA00057255"/>
    </source>
</evidence>
<feature type="disulfide bond" evidence="14">
    <location>
        <begin position="218"/>
        <end position="228"/>
    </location>
</feature>
<keyword evidence="7" id="KW-0130">Cell adhesion</keyword>
<keyword evidence="19" id="KW-1185">Reference proteome</keyword>
<keyword evidence="4 16" id="KW-0812">Transmembrane</keyword>
<dbReference type="GO" id="GO:0005886">
    <property type="term" value="C:plasma membrane"/>
    <property type="evidence" value="ECO:0007669"/>
    <property type="project" value="UniProtKB-SubCell"/>
</dbReference>
<evidence type="ECO:0000256" key="6">
    <source>
        <dbReference type="ARBA" id="ARBA00022737"/>
    </source>
</evidence>
<evidence type="ECO:0000313" key="19">
    <source>
        <dbReference type="Proteomes" id="UP001190640"/>
    </source>
</evidence>
<evidence type="ECO:0000256" key="15">
    <source>
        <dbReference type="SAM" id="MobiDB-lite"/>
    </source>
</evidence>
<proteinExistence type="predicted"/>
<dbReference type="PANTHER" id="PTHR48071:SF27">
    <property type="entry name" value="SCAVENGER RECEPTOR CYSTEINE-RICH TYPE 1 PROTEIN M130-LIKE"/>
    <property type="match status" value="1"/>
</dbReference>
<evidence type="ECO:0000256" key="3">
    <source>
        <dbReference type="ARBA" id="ARBA00022553"/>
    </source>
</evidence>
<evidence type="ECO:0000256" key="11">
    <source>
        <dbReference type="ARBA" id="ARBA00023180"/>
    </source>
</evidence>
<keyword evidence="5 17" id="KW-0732">Signal</keyword>
<keyword evidence="6" id="KW-0677">Repeat</keyword>
<feature type="domain" description="SRCR" evidence="18">
    <location>
        <begin position="49"/>
        <end position="147"/>
    </location>
</feature>
<keyword evidence="2" id="KW-1003">Cell membrane</keyword>
<feature type="disulfide bond" evidence="14">
    <location>
        <begin position="118"/>
        <end position="128"/>
    </location>
</feature>
<keyword evidence="8 16" id="KW-1133">Transmembrane helix</keyword>
<feature type="signal peptide" evidence="17">
    <location>
        <begin position="1"/>
        <end position="21"/>
    </location>
</feature>
<dbReference type="InterPro" id="IPR036772">
    <property type="entry name" value="SRCR-like_dom_sf"/>
</dbReference>
<accession>A0AA97KS38</accession>
<dbReference type="SUPFAM" id="SSF56487">
    <property type="entry name" value="SRCR-like"/>
    <property type="match status" value="2"/>
</dbReference>
<evidence type="ECO:0000256" key="9">
    <source>
        <dbReference type="ARBA" id="ARBA00023136"/>
    </source>
</evidence>
<dbReference type="KEGG" id="emc:129324852"/>
<evidence type="ECO:0000256" key="16">
    <source>
        <dbReference type="SAM" id="Phobius"/>
    </source>
</evidence>
<keyword evidence="3" id="KW-0597">Phosphoprotein</keyword>